<dbReference type="Proteomes" id="UP000248840">
    <property type="component" value="Unassembled WGS sequence"/>
</dbReference>
<evidence type="ECO:0000313" key="2">
    <source>
        <dbReference type="Proteomes" id="UP000248840"/>
    </source>
</evidence>
<gene>
    <name evidence="1" type="ORF">CLV55_10761</name>
</gene>
<accession>A0A328YFQ0</accession>
<dbReference type="RefSeq" id="WP_112113353.1">
    <property type="nucleotide sequence ID" value="NZ_QLSZ01000007.1"/>
</dbReference>
<reference evidence="1 2" key="1">
    <citation type="submission" date="2018-06" db="EMBL/GenBank/DDBJ databases">
        <title>Genomic Encyclopedia of Archaeal and Bacterial Type Strains, Phase II (KMG-II): from individual species to whole genera.</title>
        <authorList>
            <person name="Goeker M."/>
        </authorList>
    </citation>
    <scope>NUCLEOTIDE SEQUENCE [LARGE SCALE GENOMIC DNA]</scope>
    <source>
        <strain evidence="1 2">DSM 25663</strain>
    </source>
</reference>
<sequence>MEAYITSHNAQKIINRNNFKNIQLSGEVYKHKLHIFSKNEENSLLAIQELFKNPEKYFKEIYNPMIVFDSKKYIYKEQQPAYHTSKDCPRLHSDFTNFELPQEIIERGDAEIERFRTWFIENRYLLERPDAFVMRLELAFKIKYNPKAISYENSGFSDFKNYSLEQLEKEIDSLIKEAGRYFYASGKNTSILRIFGKYSACAFSETSLYNNNTGYSDHEVKIFLKDYHMKFKVPLKKLLIEYYRVKLNPTLEFAETFMDALGFRKCGACKKRELEASVNLFLNTFSLEKRNEFIDLPF</sequence>
<protein>
    <submittedName>
        <fullName evidence="1">Uncharacterized protein</fullName>
    </submittedName>
</protein>
<comment type="caution">
    <text evidence="1">The sequence shown here is derived from an EMBL/GenBank/DDBJ whole genome shotgun (WGS) entry which is preliminary data.</text>
</comment>
<name>A0A328YFQ0_9FLAO</name>
<dbReference type="OrthoDB" id="981061at2"/>
<organism evidence="1 2">
    <name type="scientific">Flavobacterium aciduliphilum</name>
    <dbReference type="NCBI Taxonomy" id="1101402"/>
    <lineage>
        <taxon>Bacteria</taxon>
        <taxon>Pseudomonadati</taxon>
        <taxon>Bacteroidota</taxon>
        <taxon>Flavobacteriia</taxon>
        <taxon>Flavobacteriales</taxon>
        <taxon>Flavobacteriaceae</taxon>
        <taxon>Flavobacterium</taxon>
    </lineage>
</organism>
<dbReference type="AlphaFoldDB" id="A0A328YFQ0"/>
<evidence type="ECO:0000313" key="1">
    <source>
        <dbReference type="EMBL" id="RAR71505.1"/>
    </source>
</evidence>
<proteinExistence type="predicted"/>
<dbReference type="EMBL" id="QLSZ01000007">
    <property type="protein sequence ID" value="RAR71505.1"/>
    <property type="molecule type" value="Genomic_DNA"/>
</dbReference>
<keyword evidence="2" id="KW-1185">Reference proteome</keyword>